<evidence type="ECO:0000313" key="1">
    <source>
        <dbReference type="EMBL" id="KAK7682417.1"/>
    </source>
</evidence>
<keyword evidence="2" id="KW-1185">Reference proteome</keyword>
<protein>
    <submittedName>
        <fullName evidence="1">Uncharacterized protein</fullName>
    </submittedName>
</protein>
<dbReference type="AlphaFoldDB" id="A0AAW0FQP8"/>
<name>A0AAW0FQP8_9APHY</name>
<sequence>MADLYGKFSTWGRDAIDGKEAVAVARKIWSIGEEEGYWSERGRLAADVAWVAAAHSDADAVQEWAALGLEWYAYELGADSEQVREMKDVMVSPKTHPVWGTKHELSVGGPGSLSKKV</sequence>
<accession>A0AAW0FQP8</accession>
<dbReference type="EMBL" id="JASBNA010000036">
    <property type="protein sequence ID" value="KAK7682417.1"/>
    <property type="molecule type" value="Genomic_DNA"/>
</dbReference>
<organism evidence="1 2">
    <name type="scientific">Cerrena zonata</name>
    <dbReference type="NCBI Taxonomy" id="2478898"/>
    <lineage>
        <taxon>Eukaryota</taxon>
        <taxon>Fungi</taxon>
        <taxon>Dikarya</taxon>
        <taxon>Basidiomycota</taxon>
        <taxon>Agaricomycotina</taxon>
        <taxon>Agaricomycetes</taxon>
        <taxon>Polyporales</taxon>
        <taxon>Cerrenaceae</taxon>
        <taxon>Cerrena</taxon>
    </lineage>
</organism>
<dbReference type="Proteomes" id="UP001385951">
    <property type="component" value="Unassembled WGS sequence"/>
</dbReference>
<reference evidence="1 2" key="1">
    <citation type="submission" date="2022-09" db="EMBL/GenBank/DDBJ databases">
        <authorList>
            <person name="Palmer J.M."/>
        </authorList>
    </citation>
    <scope>NUCLEOTIDE SEQUENCE [LARGE SCALE GENOMIC DNA]</scope>
    <source>
        <strain evidence="1 2">DSM 7382</strain>
    </source>
</reference>
<proteinExistence type="predicted"/>
<comment type="caution">
    <text evidence="1">The sequence shown here is derived from an EMBL/GenBank/DDBJ whole genome shotgun (WGS) entry which is preliminary data.</text>
</comment>
<gene>
    <name evidence="1" type="ORF">QCA50_014622</name>
</gene>
<evidence type="ECO:0000313" key="2">
    <source>
        <dbReference type="Proteomes" id="UP001385951"/>
    </source>
</evidence>